<accession>A0ABS7XCZ2</accession>
<comment type="caution">
    <text evidence="1">The sequence shown here is derived from an EMBL/GenBank/DDBJ whole genome shotgun (WGS) entry which is preliminary data.</text>
</comment>
<evidence type="ECO:0000313" key="2">
    <source>
        <dbReference type="Proteomes" id="UP000663814"/>
    </source>
</evidence>
<reference evidence="1 2" key="1">
    <citation type="submission" date="2021-08" db="EMBL/GenBank/DDBJ databases">
        <title>Rheinheimera aquimaris sp. nov., isolated from seawater of the East Sea in Korea.</title>
        <authorList>
            <person name="Kim K.H."/>
            <person name="Wenting R."/>
            <person name="Kim K.R."/>
            <person name="Jeon C.O."/>
        </authorList>
    </citation>
    <scope>NUCLEOTIDE SEQUENCE [LARGE SCALE GENOMIC DNA]</scope>
    <source>
        <strain evidence="1 2">MA-13</strain>
    </source>
</reference>
<dbReference type="PANTHER" id="PTHR34319:SF6">
    <property type="entry name" value="MAJOR EXPORTED PROTEIN"/>
    <property type="match status" value="1"/>
</dbReference>
<dbReference type="Proteomes" id="UP000663814">
    <property type="component" value="Unassembled WGS sequence"/>
</dbReference>
<proteinExistence type="predicted"/>
<sequence length="171" mass="19187">MPTVAYISIEGTKSGNLTEGANTVESMGNAYQTDHTDEATVQAFKHEVIIPRDPQSGQPSGQRVHQPFILTKVYDKSSPKLFDALCSGERLTKVVLKWYRTSMTGVQEHYFTHELEDAVIVDIKSYMPNAQDPAMAHFSHMEDVALTYRRITWTHEVAGTTGSDDWRAPRA</sequence>
<dbReference type="InterPro" id="IPR008514">
    <property type="entry name" value="T6SS_Hcp"/>
</dbReference>
<dbReference type="RefSeq" id="WP_205312145.1">
    <property type="nucleotide sequence ID" value="NZ_JAERPS020000007.1"/>
</dbReference>
<dbReference type="PANTHER" id="PTHR34319">
    <property type="entry name" value="MAJOR EXPORTED PROTEIN"/>
    <property type="match status" value="1"/>
</dbReference>
<protein>
    <submittedName>
        <fullName evidence="1">Hcp family type VI secretion system effector</fullName>
    </submittedName>
</protein>
<dbReference type="SUPFAM" id="SSF141452">
    <property type="entry name" value="Hcp1-like"/>
    <property type="match status" value="1"/>
</dbReference>
<organism evidence="1 2">
    <name type="scientific">Rheinheimera maricola</name>
    <dbReference type="NCBI Taxonomy" id="2793282"/>
    <lineage>
        <taxon>Bacteria</taxon>
        <taxon>Pseudomonadati</taxon>
        <taxon>Pseudomonadota</taxon>
        <taxon>Gammaproteobacteria</taxon>
        <taxon>Chromatiales</taxon>
        <taxon>Chromatiaceae</taxon>
        <taxon>Rheinheimera</taxon>
    </lineage>
</organism>
<dbReference type="NCBIfam" id="TIGR03344">
    <property type="entry name" value="VI_effect_Hcp1"/>
    <property type="match status" value="1"/>
</dbReference>
<keyword evidence="2" id="KW-1185">Reference proteome</keyword>
<dbReference type="InterPro" id="IPR036624">
    <property type="entry name" value="Hcp1-lik_sf"/>
</dbReference>
<dbReference type="Pfam" id="PF05638">
    <property type="entry name" value="T6SS_HCP"/>
    <property type="match status" value="1"/>
</dbReference>
<dbReference type="Gene3D" id="2.30.110.20">
    <property type="entry name" value="Hcp1-like"/>
    <property type="match status" value="1"/>
</dbReference>
<gene>
    <name evidence="1" type="ORF">I4W93_017640</name>
</gene>
<name>A0ABS7XCZ2_9GAMM</name>
<dbReference type="EMBL" id="JAERPS020000007">
    <property type="protein sequence ID" value="MBZ9613420.1"/>
    <property type="molecule type" value="Genomic_DNA"/>
</dbReference>
<evidence type="ECO:0000313" key="1">
    <source>
        <dbReference type="EMBL" id="MBZ9613420.1"/>
    </source>
</evidence>
<dbReference type="InterPro" id="IPR052947">
    <property type="entry name" value="T6SS_Hcp1_domain"/>
</dbReference>